<reference evidence="2 3" key="1">
    <citation type="submission" date="2019-07" db="EMBL/GenBank/DDBJ databases">
        <authorList>
            <person name="Kim J."/>
        </authorList>
    </citation>
    <scope>NUCLEOTIDE SEQUENCE [LARGE SCALE GENOMIC DNA]</scope>
    <source>
        <strain evidence="2 3">MJ1a</strain>
    </source>
</reference>
<sequence>MKLSVIVVNRNMCSLLKQCLPTLIRACQDIEHQIIVIDDSSTDKSVEMVKTDFPEVSMIVNEQSIGMAASRNLGTEKAKSEYVLLVNADIISGKKTVEQVVQFMEGHPDAGAVGVRALTPRGRFMPESRTGFGRSWATLLKITGLAKYFPKSRLYKNEERWINEDEFATTEVDVINGAFMLLRRSALNKIGKLDERFIQFGHDIDLSFRLRLAGYKNYYYPRTYILNFAKQLTSKFTLDYIRKFYGAMIIFAGKYLFKMPEIKVPGIPQMFAPKYEIER</sequence>
<dbReference type="EMBL" id="VOEI01000003">
    <property type="protein sequence ID" value="TWR26066.1"/>
    <property type="molecule type" value="Genomic_DNA"/>
</dbReference>
<dbReference type="Gene3D" id="3.90.550.10">
    <property type="entry name" value="Spore Coat Polysaccharide Biosynthesis Protein SpsA, Chain A"/>
    <property type="match status" value="1"/>
</dbReference>
<comment type="caution">
    <text evidence="2">The sequence shown here is derived from an EMBL/GenBank/DDBJ whole genome shotgun (WGS) entry which is preliminary data.</text>
</comment>
<feature type="domain" description="Glycosyltransferase 2-like" evidence="1">
    <location>
        <begin position="4"/>
        <end position="190"/>
    </location>
</feature>
<dbReference type="SUPFAM" id="SSF53448">
    <property type="entry name" value="Nucleotide-diphospho-sugar transferases"/>
    <property type="match status" value="1"/>
</dbReference>
<dbReference type="OrthoDB" id="9771846at2"/>
<gene>
    <name evidence="2" type="ORF">FPZ42_10570</name>
</gene>
<proteinExistence type="predicted"/>
<dbReference type="CDD" id="cd04186">
    <property type="entry name" value="GT_2_like_c"/>
    <property type="match status" value="1"/>
</dbReference>
<name>A0A563U3Y4_9SPHI</name>
<dbReference type="RefSeq" id="WP_146271133.1">
    <property type="nucleotide sequence ID" value="NZ_VOEI01000003.1"/>
</dbReference>
<evidence type="ECO:0000259" key="1">
    <source>
        <dbReference type="Pfam" id="PF00535"/>
    </source>
</evidence>
<dbReference type="InterPro" id="IPR029044">
    <property type="entry name" value="Nucleotide-diphossugar_trans"/>
</dbReference>
<dbReference type="PANTHER" id="PTHR43179">
    <property type="entry name" value="RHAMNOSYLTRANSFERASE WBBL"/>
    <property type="match status" value="1"/>
</dbReference>
<dbReference type="Pfam" id="PF00535">
    <property type="entry name" value="Glycos_transf_2"/>
    <property type="match status" value="1"/>
</dbReference>
<dbReference type="GO" id="GO:0016740">
    <property type="term" value="F:transferase activity"/>
    <property type="evidence" value="ECO:0007669"/>
    <property type="project" value="UniProtKB-KW"/>
</dbReference>
<dbReference type="AlphaFoldDB" id="A0A563U3Y4"/>
<dbReference type="PANTHER" id="PTHR43179:SF7">
    <property type="entry name" value="RHAMNOSYLTRANSFERASE WBBL"/>
    <property type="match status" value="1"/>
</dbReference>
<keyword evidence="2" id="KW-0808">Transferase</keyword>
<evidence type="ECO:0000313" key="2">
    <source>
        <dbReference type="EMBL" id="TWR26066.1"/>
    </source>
</evidence>
<protein>
    <submittedName>
        <fullName evidence="2">Glycosyltransferase family 2 protein</fullName>
    </submittedName>
</protein>
<organism evidence="2 3">
    <name type="scientific">Mucilaginibacter achroorhodeus</name>
    <dbReference type="NCBI Taxonomy" id="2599294"/>
    <lineage>
        <taxon>Bacteria</taxon>
        <taxon>Pseudomonadati</taxon>
        <taxon>Bacteroidota</taxon>
        <taxon>Sphingobacteriia</taxon>
        <taxon>Sphingobacteriales</taxon>
        <taxon>Sphingobacteriaceae</taxon>
        <taxon>Mucilaginibacter</taxon>
    </lineage>
</organism>
<dbReference type="InterPro" id="IPR001173">
    <property type="entry name" value="Glyco_trans_2-like"/>
</dbReference>
<accession>A0A563U3Y4</accession>
<dbReference type="Proteomes" id="UP000318010">
    <property type="component" value="Unassembled WGS sequence"/>
</dbReference>
<evidence type="ECO:0000313" key="3">
    <source>
        <dbReference type="Proteomes" id="UP000318010"/>
    </source>
</evidence>
<keyword evidence="3" id="KW-1185">Reference proteome</keyword>